<dbReference type="OrthoDB" id="9793188at2"/>
<name>A0A5N7MH26_9HYPH</name>
<comment type="caution">
    <text evidence="1">The sequence shown here is derived from an EMBL/GenBank/DDBJ whole genome shotgun (WGS) entry which is preliminary data.</text>
</comment>
<gene>
    <name evidence="1" type="ORF">FS320_13450</name>
</gene>
<organism evidence="1 2">
    <name type="scientific">Microvirga tunisiensis</name>
    <dbReference type="NCBI Taxonomy" id="2108360"/>
    <lineage>
        <taxon>Bacteria</taxon>
        <taxon>Pseudomonadati</taxon>
        <taxon>Pseudomonadota</taxon>
        <taxon>Alphaproteobacteria</taxon>
        <taxon>Hyphomicrobiales</taxon>
        <taxon>Methylobacteriaceae</taxon>
        <taxon>Microvirga</taxon>
    </lineage>
</organism>
<sequence>MNDAGEHVRSGRRYDRAAFADEIIEGYAVAFMPIQSRSAVRHSNAGRAILGRAFDGVQMILPDARGLFPWDAGCDPQYATVQMSLLDLAGDLPARQ</sequence>
<dbReference type="EMBL" id="VOSK01000042">
    <property type="protein sequence ID" value="MPR26207.1"/>
    <property type="molecule type" value="Genomic_DNA"/>
</dbReference>
<dbReference type="AlphaFoldDB" id="A0A5N7MH26"/>
<evidence type="ECO:0000313" key="2">
    <source>
        <dbReference type="Proteomes" id="UP000403266"/>
    </source>
</evidence>
<dbReference type="Proteomes" id="UP000403266">
    <property type="component" value="Unassembled WGS sequence"/>
</dbReference>
<dbReference type="Pfam" id="PF14081">
    <property type="entry name" value="DUF4262"/>
    <property type="match status" value="1"/>
</dbReference>
<keyword evidence="2" id="KW-1185">Reference proteome</keyword>
<dbReference type="InterPro" id="IPR025358">
    <property type="entry name" value="DUF4262"/>
</dbReference>
<proteinExistence type="predicted"/>
<evidence type="ECO:0000313" key="1">
    <source>
        <dbReference type="EMBL" id="MPR26207.1"/>
    </source>
</evidence>
<accession>A0A5N7MH26</accession>
<protein>
    <submittedName>
        <fullName evidence="1">DUF4262 domain-containing protein</fullName>
    </submittedName>
</protein>
<reference evidence="1 2" key="1">
    <citation type="journal article" date="2019" name="Syst. Appl. Microbiol.">
        <title>Microvirga tunisiensis sp. nov., a root nodule symbiotic bacterium isolated from Lupinus micranthus and L. luteus grown in Northern Tunisia.</title>
        <authorList>
            <person name="Msaddak A."/>
            <person name="Rejili M."/>
            <person name="Duran D."/>
            <person name="Mars M."/>
            <person name="Palacios J.M."/>
            <person name="Ruiz-Argueso T."/>
            <person name="Rey L."/>
            <person name="Imperial J."/>
        </authorList>
    </citation>
    <scope>NUCLEOTIDE SEQUENCE [LARGE SCALE GENOMIC DNA]</scope>
    <source>
        <strain evidence="1 2">Lmie10</strain>
    </source>
</reference>